<protein>
    <submittedName>
        <fullName evidence="1">Uncharacterized protein</fullName>
    </submittedName>
</protein>
<evidence type="ECO:0000313" key="2">
    <source>
        <dbReference type="Proteomes" id="UP000281553"/>
    </source>
</evidence>
<dbReference type="AlphaFoldDB" id="A0A3P7PAX3"/>
<proteinExistence type="predicted"/>
<name>A0A3P7PAX3_DIBLA</name>
<sequence>MVMPISDCPYDSLINQLSCLTKPLFRELDIKYTLTYHISTTAPPQACRPRRRSPDSSKIAIAEFEHISELGITRHLRVSFLYNVSKKTAEN</sequence>
<accession>A0A3P7PAX3</accession>
<organism evidence="1 2">
    <name type="scientific">Dibothriocephalus latus</name>
    <name type="common">Fish tapeworm</name>
    <name type="synonym">Diphyllobothrium latum</name>
    <dbReference type="NCBI Taxonomy" id="60516"/>
    <lineage>
        <taxon>Eukaryota</taxon>
        <taxon>Metazoa</taxon>
        <taxon>Spiralia</taxon>
        <taxon>Lophotrochozoa</taxon>
        <taxon>Platyhelminthes</taxon>
        <taxon>Cestoda</taxon>
        <taxon>Eucestoda</taxon>
        <taxon>Diphyllobothriidea</taxon>
        <taxon>Diphyllobothriidae</taxon>
        <taxon>Dibothriocephalus</taxon>
    </lineage>
</organism>
<keyword evidence="2" id="KW-1185">Reference proteome</keyword>
<dbReference type="Proteomes" id="UP000281553">
    <property type="component" value="Unassembled WGS sequence"/>
</dbReference>
<evidence type="ECO:0000313" key="1">
    <source>
        <dbReference type="EMBL" id="VDN15116.1"/>
    </source>
</evidence>
<reference evidence="1 2" key="1">
    <citation type="submission" date="2018-11" db="EMBL/GenBank/DDBJ databases">
        <authorList>
            <consortium name="Pathogen Informatics"/>
        </authorList>
    </citation>
    <scope>NUCLEOTIDE SEQUENCE [LARGE SCALE GENOMIC DNA]</scope>
</reference>
<dbReference type="EMBL" id="UYRU01061474">
    <property type="protein sequence ID" value="VDN15116.1"/>
    <property type="molecule type" value="Genomic_DNA"/>
</dbReference>
<gene>
    <name evidence="1" type="ORF">DILT_LOCUS10947</name>
</gene>